<dbReference type="AlphaFoldDB" id="A0A7C4KGQ9"/>
<accession>A0A7C4KGQ9</accession>
<proteinExistence type="predicted"/>
<name>A0A7C4KGQ9_9CHLR</name>
<gene>
    <name evidence="1" type="ORF">ENT37_05325</name>
</gene>
<reference evidence="1" key="1">
    <citation type="journal article" date="2020" name="mSystems">
        <title>Genome- and Community-Level Interaction Insights into Carbon Utilization and Element Cycling Functions of Hydrothermarchaeota in Hydrothermal Sediment.</title>
        <authorList>
            <person name="Zhou Z."/>
            <person name="Liu Y."/>
            <person name="Xu W."/>
            <person name="Pan J."/>
            <person name="Luo Z.H."/>
            <person name="Li M."/>
        </authorList>
    </citation>
    <scope>NUCLEOTIDE SEQUENCE [LARGE SCALE GENOMIC DNA]</scope>
    <source>
        <strain evidence="1">SpSt-573</strain>
    </source>
</reference>
<comment type="caution">
    <text evidence="1">The sequence shown here is derived from an EMBL/GenBank/DDBJ whole genome shotgun (WGS) entry which is preliminary data.</text>
</comment>
<evidence type="ECO:0000313" key="1">
    <source>
        <dbReference type="EMBL" id="HGS21274.1"/>
    </source>
</evidence>
<sequence>MKKLFHPRPSPLKNGYTVFAVLKAIISLRKPQACVRNVAFTVPSGKHDGFLFIHFDSIFQRSANRNDSGRMVTRRIIPSVSSV</sequence>
<protein>
    <submittedName>
        <fullName evidence="1">Uncharacterized protein</fullName>
    </submittedName>
</protein>
<organism evidence="1">
    <name type="scientific">Anaerolinea thermolimosa</name>
    <dbReference type="NCBI Taxonomy" id="229919"/>
    <lineage>
        <taxon>Bacteria</taxon>
        <taxon>Bacillati</taxon>
        <taxon>Chloroflexota</taxon>
        <taxon>Anaerolineae</taxon>
        <taxon>Anaerolineales</taxon>
        <taxon>Anaerolineaceae</taxon>
        <taxon>Anaerolinea</taxon>
    </lineage>
</organism>
<dbReference type="EMBL" id="DSYK01000275">
    <property type="protein sequence ID" value="HGS21274.1"/>
    <property type="molecule type" value="Genomic_DNA"/>
</dbReference>